<sequence>MVQEKNLYGVVGYVLDADWFDVILPDADLAEVGEIVAVIGNDNHWRLLHRAVDFEVQRVRFVAQFVTLTTHQNFSMISTTK</sequence>
<evidence type="ECO:0000313" key="1">
    <source>
        <dbReference type="EMBL" id="CAK8684977.1"/>
    </source>
</evidence>
<proteinExistence type="predicted"/>
<name>A0ABP0FZG9_CLALP</name>
<comment type="caution">
    <text evidence="1">The sequence shown here is derived from an EMBL/GenBank/DDBJ whole genome shotgun (WGS) entry which is preliminary data.</text>
</comment>
<reference evidence="1 2" key="1">
    <citation type="submission" date="2024-02" db="EMBL/GenBank/DDBJ databases">
        <authorList>
            <person name="Daric V."/>
            <person name="Darras S."/>
        </authorList>
    </citation>
    <scope>NUCLEOTIDE SEQUENCE [LARGE SCALE GENOMIC DNA]</scope>
</reference>
<protein>
    <submittedName>
        <fullName evidence="1">Uncharacterized protein</fullName>
    </submittedName>
</protein>
<organism evidence="1 2">
    <name type="scientific">Clavelina lepadiformis</name>
    <name type="common">Light-bulb sea squirt</name>
    <name type="synonym">Ascidia lepadiformis</name>
    <dbReference type="NCBI Taxonomy" id="159417"/>
    <lineage>
        <taxon>Eukaryota</taxon>
        <taxon>Metazoa</taxon>
        <taxon>Chordata</taxon>
        <taxon>Tunicata</taxon>
        <taxon>Ascidiacea</taxon>
        <taxon>Aplousobranchia</taxon>
        <taxon>Clavelinidae</taxon>
        <taxon>Clavelina</taxon>
    </lineage>
</organism>
<gene>
    <name evidence="1" type="ORF">CVLEPA_LOCUS16146</name>
</gene>
<dbReference type="EMBL" id="CAWYQH010000098">
    <property type="protein sequence ID" value="CAK8684977.1"/>
    <property type="molecule type" value="Genomic_DNA"/>
</dbReference>
<dbReference type="Proteomes" id="UP001642483">
    <property type="component" value="Unassembled WGS sequence"/>
</dbReference>
<keyword evidence="2" id="KW-1185">Reference proteome</keyword>
<accession>A0ABP0FZG9</accession>
<evidence type="ECO:0000313" key="2">
    <source>
        <dbReference type="Proteomes" id="UP001642483"/>
    </source>
</evidence>